<dbReference type="OrthoDB" id="5348860at2"/>
<dbReference type="Gene3D" id="2.40.128.640">
    <property type="match status" value="1"/>
</dbReference>
<feature type="signal peptide" evidence="1">
    <location>
        <begin position="1"/>
        <end position="22"/>
    </location>
</feature>
<feature type="chain" id="PRO_5020343868" evidence="1">
    <location>
        <begin position="23"/>
        <end position="150"/>
    </location>
</feature>
<gene>
    <name evidence="2" type="ORF">FCE95_15685</name>
</gene>
<dbReference type="Pfam" id="PF04170">
    <property type="entry name" value="NlpE"/>
    <property type="match status" value="1"/>
</dbReference>
<evidence type="ECO:0000313" key="2">
    <source>
        <dbReference type="EMBL" id="TKR29570.1"/>
    </source>
</evidence>
<dbReference type="AlphaFoldDB" id="A0A4U5JJ35"/>
<protein>
    <submittedName>
        <fullName evidence="2">Copper resistance protein NlpE</fullName>
    </submittedName>
</protein>
<dbReference type="PROSITE" id="PS51257">
    <property type="entry name" value="PROKAR_LIPOPROTEIN"/>
    <property type="match status" value="1"/>
</dbReference>
<dbReference type="EMBL" id="SZUA01000003">
    <property type="protein sequence ID" value="TKR29570.1"/>
    <property type="molecule type" value="Genomic_DNA"/>
</dbReference>
<evidence type="ECO:0000313" key="3">
    <source>
        <dbReference type="Proteomes" id="UP000308707"/>
    </source>
</evidence>
<evidence type="ECO:0000256" key="1">
    <source>
        <dbReference type="SAM" id="SignalP"/>
    </source>
</evidence>
<comment type="caution">
    <text evidence="2">The sequence shown here is derived from an EMBL/GenBank/DDBJ whole genome shotgun (WGS) entry which is preliminary data.</text>
</comment>
<proteinExistence type="predicted"/>
<accession>A0A4U5JJ35</accession>
<keyword evidence="3" id="KW-1185">Reference proteome</keyword>
<keyword evidence="1" id="KW-0732">Signal</keyword>
<dbReference type="Proteomes" id="UP000308707">
    <property type="component" value="Unassembled WGS sequence"/>
</dbReference>
<reference evidence="2 3" key="1">
    <citation type="submission" date="2019-04" db="EMBL/GenBank/DDBJ databases">
        <title>Reference strain of H23.</title>
        <authorList>
            <person name="Luo X."/>
        </authorList>
    </citation>
    <scope>NUCLEOTIDE SEQUENCE [LARGE SCALE GENOMIC DNA]</scope>
    <source>
        <strain evidence="2 3">H23</strain>
    </source>
</reference>
<sequence>MAPMSSRLAPILSLLAAAGLLAACEREPPPVAPSAMPLSGGDGSLGWRGVLGCADCDGIDTSLALSRAGEQREYLLVETYLTEAGGERFIDQGLWRPQGGGLIRLESADGSQRVYAVQSDGRLQPRDGRGRRFARREGDVLSPIAAANDL</sequence>
<name>A0A4U5JJ35_9GAMM</name>
<organism evidence="2 3">
    <name type="scientific">Luteimonas gilva</name>
    <dbReference type="NCBI Taxonomy" id="2572684"/>
    <lineage>
        <taxon>Bacteria</taxon>
        <taxon>Pseudomonadati</taxon>
        <taxon>Pseudomonadota</taxon>
        <taxon>Gammaproteobacteria</taxon>
        <taxon>Lysobacterales</taxon>
        <taxon>Lysobacteraceae</taxon>
        <taxon>Luteimonas</taxon>
    </lineage>
</organism>
<dbReference type="InterPro" id="IPR007298">
    <property type="entry name" value="Cu-R_lipoprotein_NlpE"/>
</dbReference>